<reference evidence="1 2" key="1">
    <citation type="submission" date="2018-06" db="EMBL/GenBank/DDBJ databases">
        <authorList>
            <consortium name="Pathogen Informatics"/>
            <person name="Doyle S."/>
        </authorList>
    </citation>
    <scope>NUCLEOTIDE SEQUENCE [LARGE SCALE GENOMIC DNA]</scope>
    <source>
        <strain evidence="1 2">NCTC11179</strain>
    </source>
</reference>
<dbReference type="EMBL" id="UGQL01000001">
    <property type="protein sequence ID" value="STZ26787.1"/>
    <property type="molecule type" value="Genomic_DNA"/>
</dbReference>
<proteinExistence type="predicted"/>
<gene>
    <name evidence="1" type="ORF">NCTC11179_00314</name>
</gene>
<evidence type="ECO:0008006" key="3">
    <source>
        <dbReference type="Google" id="ProtNLM"/>
    </source>
</evidence>
<name>A0A378RKU8_MYROD</name>
<evidence type="ECO:0000313" key="2">
    <source>
        <dbReference type="Proteomes" id="UP000255024"/>
    </source>
</evidence>
<evidence type="ECO:0000313" key="1">
    <source>
        <dbReference type="EMBL" id="STZ26787.1"/>
    </source>
</evidence>
<dbReference type="AlphaFoldDB" id="A0A378RKU8"/>
<dbReference type="Proteomes" id="UP000255024">
    <property type="component" value="Unassembled WGS sequence"/>
</dbReference>
<dbReference type="RefSeq" id="WP_115089861.1">
    <property type="nucleotide sequence ID" value="NZ_CP068107.1"/>
</dbReference>
<accession>A0A378RKU8</accession>
<organism evidence="1 2">
    <name type="scientific">Myroides odoratus</name>
    <name type="common">Flavobacterium odoratum</name>
    <dbReference type="NCBI Taxonomy" id="256"/>
    <lineage>
        <taxon>Bacteria</taxon>
        <taxon>Pseudomonadati</taxon>
        <taxon>Bacteroidota</taxon>
        <taxon>Flavobacteriia</taxon>
        <taxon>Flavobacteriales</taxon>
        <taxon>Flavobacteriaceae</taxon>
        <taxon>Myroides</taxon>
    </lineage>
</organism>
<dbReference type="PROSITE" id="PS51257">
    <property type="entry name" value="PROKAR_LIPOPROTEIN"/>
    <property type="match status" value="1"/>
</dbReference>
<protein>
    <recommendedName>
        <fullName evidence="3">Lipoprotein</fullName>
    </recommendedName>
</protein>
<keyword evidence="2" id="KW-1185">Reference proteome</keyword>
<sequence>MRQIGLVLGVLLSVSLVSCDFILKDKNTASEREKTVKTDGGTTVVGEEDGFGCAYTAGYRYSYLLADCIRVFEQGFRLNPIEDEGSLENDLENNEVSCFVLFAKDGKEAEIFLPQQEKSIVLESDKTNSIYFKDGWQLNAEKGMVLKYKDEIRFTAAKTIDLQLIHSDQTIEGAEELF</sequence>